<proteinExistence type="predicted"/>
<dbReference type="EMBL" id="FOFV01000018">
    <property type="protein sequence ID" value="SES21078.1"/>
    <property type="molecule type" value="Genomic_DNA"/>
</dbReference>
<evidence type="ECO:0000313" key="2">
    <source>
        <dbReference type="EMBL" id="SES21078.1"/>
    </source>
</evidence>
<name>A0A1H9VHP1_9PSEU</name>
<evidence type="ECO:0000259" key="1">
    <source>
        <dbReference type="Pfam" id="PF23931"/>
    </source>
</evidence>
<dbReference type="RefSeq" id="WP_218159844.1">
    <property type="nucleotide sequence ID" value="NZ_FOFV01000018.1"/>
</dbReference>
<reference evidence="3" key="1">
    <citation type="submission" date="2016-10" db="EMBL/GenBank/DDBJ databases">
        <authorList>
            <person name="Varghese N."/>
            <person name="Submissions S."/>
        </authorList>
    </citation>
    <scope>NUCLEOTIDE SEQUENCE [LARGE SCALE GENOMIC DNA]</scope>
    <source>
        <strain evidence="3">DSM 44437</strain>
    </source>
</reference>
<dbReference type="AlphaFoldDB" id="A0A1H9VHP1"/>
<dbReference type="Proteomes" id="UP000199503">
    <property type="component" value="Unassembled WGS sequence"/>
</dbReference>
<feature type="domain" description="Terminase small subunit actinomycetes phage-type" evidence="1">
    <location>
        <begin position="23"/>
        <end position="135"/>
    </location>
</feature>
<protein>
    <recommendedName>
        <fullName evidence="1">Terminase small subunit actinomycetes phage-type domain-containing protein</fullName>
    </recommendedName>
</protein>
<keyword evidence="3" id="KW-1185">Reference proteome</keyword>
<sequence>MAERKLRSVPSRARKKAPDLRDAVADAIGGMAWLKPSDEAIKALALKYADEIEQAVDRAEEFAALRRELIEDPSAYKRLQKLEADCNATKTIGWLGQQLQGVLRDLGGTPVARKAMKAEEPIGGSLARIRAAAAAASTAGEDDS</sequence>
<dbReference type="Pfam" id="PF23931">
    <property type="entry name" value="Terminase_6"/>
    <property type="match status" value="1"/>
</dbReference>
<evidence type="ECO:0000313" key="3">
    <source>
        <dbReference type="Proteomes" id="UP000199503"/>
    </source>
</evidence>
<dbReference type="InterPro" id="IPR057630">
    <property type="entry name" value="Terminase_6"/>
</dbReference>
<gene>
    <name evidence="2" type="ORF">SAMN04488000_118124</name>
</gene>
<organism evidence="2 3">
    <name type="scientific">Lentzea albida</name>
    <dbReference type="NCBI Taxonomy" id="65499"/>
    <lineage>
        <taxon>Bacteria</taxon>
        <taxon>Bacillati</taxon>
        <taxon>Actinomycetota</taxon>
        <taxon>Actinomycetes</taxon>
        <taxon>Pseudonocardiales</taxon>
        <taxon>Pseudonocardiaceae</taxon>
        <taxon>Lentzea</taxon>
    </lineage>
</organism>
<dbReference type="STRING" id="65499.SAMN04488000_118124"/>
<accession>A0A1H9VHP1</accession>